<proteinExistence type="predicted"/>
<evidence type="ECO:0000313" key="3">
    <source>
        <dbReference type="Proteomes" id="UP000245207"/>
    </source>
</evidence>
<keyword evidence="1" id="KW-1133">Transmembrane helix</keyword>
<dbReference type="PANTHER" id="PTHR48449">
    <property type="entry name" value="DUF1985 DOMAIN-CONTAINING PROTEIN"/>
    <property type="match status" value="1"/>
</dbReference>
<keyword evidence="3" id="KW-1185">Reference proteome</keyword>
<evidence type="ECO:0000313" key="2">
    <source>
        <dbReference type="EMBL" id="PWA82900.1"/>
    </source>
</evidence>
<name>A0A2U1PAZ4_ARTAN</name>
<reference evidence="2 3" key="1">
    <citation type="journal article" date="2018" name="Mol. Plant">
        <title>The genome of Artemisia annua provides insight into the evolution of Asteraceae family and artemisinin biosynthesis.</title>
        <authorList>
            <person name="Shen Q."/>
            <person name="Zhang L."/>
            <person name="Liao Z."/>
            <person name="Wang S."/>
            <person name="Yan T."/>
            <person name="Shi P."/>
            <person name="Liu M."/>
            <person name="Fu X."/>
            <person name="Pan Q."/>
            <person name="Wang Y."/>
            <person name="Lv Z."/>
            <person name="Lu X."/>
            <person name="Zhang F."/>
            <person name="Jiang W."/>
            <person name="Ma Y."/>
            <person name="Chen M."/>
            <person name="Hao X."/>
            <person name="Li L."/>
            <person name="Tang Y."/>
            <person name="Lv G."/>
            <person name="Zhou Y."/>
            <person name="Sun X."/>
            <person name="Brodelius P.E."/>
            <person name="Rose J.K.C."/>
            <person name="Tang K."/>
        </authorList>
    </citation>
    <scope>NUCLEOTIDE SEQUENCE [LARGE SCALE GENOMIC DNA]</scope>
    <source>
        <strain evidence="3">cv. Huhao1</strain>
        <tissue evidence="2">Leaf</tissue>
    </source>
</reference>
<protein>
    <submittedName>
        <fullName evidence="2">Phospholipase-like protein</fullName>
    </submittedName>
</protein>
<feature type="transmembrane region" description="Helical" evidence="1">
    <location>
        <begin position="253"/>
        <end position="274"/>
    </location>
</feature>
<dbReference type="PANTHER" id="PTHR48449:SF1">
    <property type="entry name" value="DUF1985 DOMAIN-CONTAINING PROTEIN"/>
    <property type="match status" value="1"/>
</dbReference>
<dbReference type="Proteomes" id="UP000245207">
    <property type="component" value="Unassembled WGS sequence"/>
</dbReference>
<accession>A0A2U1PAZ4</accession>
<comment type="caution">
    <text evidence="2">The sequence shown here is derived from an EMBL/GenBank/DDBJ whole genome shotgun (WGS) entry which is preliminary data.</text>
</comment>
<dbReference type="EMBL" id="PKPP01001416">
    <property type="protein sequence ID" value="PWA82900.1"/>
    <property type="molecule type" value="Genomic_DNA"/>
</dbReference>
<dbReference type="AlphaFoldDB" id="A0A2U1PAZ4"/>
<organism evidence="2 3">
    <name type="scientific">Artemisia annua</name>
    <name type="common">Sweet wormwood</name>
    <dbReference type="NCBI Taxonomy" id="35608"/>
    <lineage>
        <taxon>Eukaryota</taxon>
        <taxon>Viridiplantae</taxon>
        <taxon>Streptophyta</taxon>
        <taxon>Embryophyta</taxon>
        <taxon>Tracheophyta</taxon>
        <taxon>Spermatophyta</taxon>
        <taxon>Magnoliopsida</taxon>
        <taxon>eudicotyledons</taxon>
        <taxon>Gunneridae</taxon>
        <taxon>Pentapetalae</taxon>
        <taxon>asterids</taxon>
        <taxon>campanulids</taxon>
        <taxon>Asterales</taxon>
        <taxon>Asteraceae</taxon>
        <taxon>Asteroideae</taxon>
        <taxon>Anthemideae</taxon>
        <taxon>Artemisiinae</taxon>
        <taxon>Artemisia</taxon>
    </lineage>
</organism>
<sequence length="751" mass="85890">MSNQHLKDSVSSFSERVFPGIDRVKGYNLISVLQRDSFNKMSNEDGVRLCLLLALVYVLMGQELRHVMSNEILCLVDDLYAWDAFPWGEYMWREFHDRVYNVVSNKRNTHLKEYVKLGSAYTATHSLYGFVFALKIFVLESFPNSSKNQSLWWRSSFEFFQQLETSNTETQKPLARKKFEPRICRKFVSKHVKHEVIKQVKHEVRVPVEEETVEEEEEVNEEVVDEGLNGMSKSELVKKLVDMERELTNYKTISTRLTAIILASAICATLWLYLISTIKGKLAYNEDRYAMFRTTVLGPWLDLRSEDHDNHILNFMLQHQKHVDNPSYETPVYFEIDKHTLEFGRREFCLITGLRFGKISLEHLKDSVSSFSERVFPGIYRVKERKTHLKEYVKLGSAYTATYSLYGFVFALKIFVLESFPNSRLWWKKEDNVIPRSVAWADHTKFNKCDYNRFFIRQHPSKTHADTQRKSITLVVKHEVLVPVEEETVEEEEEVNEEVVDEGLNGMSKSELVKKLVDMERELTNYKTISTRLTAIEQLLKSQSIPTMNVKAESIGLKIGEALTGGENSVIASNGVKGCETVCNNLVDVAVGVDYVVNKQNDDGVKKMSDVSVELSNYVNNRNLVDICVSVSNTFKDAYEGVNKHKHAFVEECSTGRVLETGTNGVNNCVTDPFDGDNTVVTKMVCVDKFVTNVATDHDVGVHASQDNAVEEMMHVDEEVQDICPSPSEGLVAVEALMNLISFTPPRAIIR</sequence>
<keyword evidence="1" id="KW-0812">Transmembrane</keyword>
<keyword evidence="1" id="KW-0472">Membrane</keyword>
<dbReference type="OrthoDB" id="1930729at2759"/>
<gene>
    <name evidence="2" type="ORF">CTI12_AA175890</name>
</gene>
<evidence type="ECO:0000256" key="1">
    <source>
        <dbReference type="SAM" id="Phobius"/>
    </source>
</evidence>